<accession>A0A261G626</accession>
<dbReference type="EMBL" id="MWXA01000005">
    <property type="protein sequence ID" value="OZG66881.1"/>
    <property type="molecule type" value="Genomic_DNA"/>
</dbReference>
<dbReference type="PANTHER" id="PTHR30572">
    <property type="entry name" value="MEMBRANE COMPONENT OF TRANSPORTER-RELATED"/>
    <property type="match status" value="1"/>
</dbReference>
<comment type="subcellular location">
    <subcellularLocation>
        <location evidence="1">Cell membrane</location>
        <topology evidence="1">Multi-pass membrane protein</topology>
    </subcellularLocation>
</comment>
<evidence type="ECO:0000256" key="6">
    <source>
        <dbReference type="ARBA" id="ARBA00038076"/>
    </source>
</evidence>
<name>A0A261G626_9BIFI</name>
<dbReference type="GO" id="GO:0005886">
    <property type="term" value="C:plasma membrane"/>
    <property type="evidence" value="ECO:0007669"/>
    <property type="project" value="UniProtKB-SubCell"/>
</dbReference>
<feature type="domain" description="ABC3 transporter permease C-terminal" evidence="8">
    <location>
        <begin position="284"/>
        <end position="403"/>
    </location>
</feature>
<feature type="transmembrane region" description="Helical" evidence="7">
    <location>
        <begin position="462"/>
        <end position="479"/>
    </location>
</feature>
<organism evidence="9 10">
    <name type="scientific">Bifidobacterium aquikefiri</name>
    <dbReference type="NCBI Taxonomy" id="1653207"/>
    <lineage>
        <taxon>Bacteria</taxon>
        <taxon>Bacillati</taxon>
        <taxon>Actinomycetota</taxon>
        <taxon>Actinomycetes</taxon>
        <taxon>Bifidobacteriales</taxon>
        <taxon>Bifidobacteriaceae</taxon>
        <taxon>Bifidobacterium</taxon>
    </lineage>
</organism>
<keyword evidence="5 7" id="KW-0472">Membrane</keyword>
<keyword evidence="10" id="KW-1185">Reference proteome</keyword>
<dbReference type="Proteomes" id="UP000216451">
    <property type="component" value="Unassembled WGS sequence"/>
</dbReference>
<evidence type="ECO:0000259" key="8">
    <source>
        <dbReference type="Pfam" id="PF02687"/>
    </source>
</evidence>
<feature type="transmembrane region" description="Helical" evidence="7">
    <location>
        <begin position="798"/>
        <end position="824"/>
    </location>
</feature>
<reference evidence="9 10" key="1">
    <citation type="journal article" date="2017" name="BMC Genomics">
        <title>Comparative genomic and phylogenomic analyses of the Bifidobacteriaceae family.</title>
        <authorList>
            <person name="Lugli G.A."/>
            <person name="Milani C."/>
            <person name="Turroni F."/>
            <person name="Duranti S."/>
            <person name="Mancabelli L."/>
            <person name="Mangifesta M."/>
            <person name="Ferrario C."/>
            <person name="Modesto M."/>
            <person name="Mattarelli P."/>
            <person name="Jiri K."/>
            <person name="van Sinderen D."/>
            <person name="Ventura M."/>
        </authorList>
    </citation>
    <scope>NUCLEOTIDE SEQUENCE [LARGE SCALE GENOMIC DNA]</scope>
    <source>
        <strain evidence="9 10">LMG 28769</strain>
    </source>
</reference>
<gene>
    <name evidence="9" type="ORF">BAQU_0953</name>
</gene>
<protein>
    <submittedName>
        <fullName evidence="9">FtsX-like permease family</fullName>
    </submittedName>
</protein>
<dbReference type="InterPro" id="IPR003838">
    <property type="entry name" value="ABC3_permease_C"/>
</dbReference>
<evidence type="ECO:0000313" key="9">
    <source>
        <dbReference type="EMBL" id="OZG66881.1"/>
    </source>
</evidence>
<feature type="transmembrane region" description="Helical" evidence="7">
    <location>
        <begin position="517"/>
        <end position="538"/>
    </location>
</feature>
<keyword evidence="4 7" id="KW-1133">Transmembrane helix</keyword>
<feature type="transmembrane region" description="Helical" evidence="7">
    <location>
        <begin position="277"/>
        <end position="301"/>
    </location>
</feature>
<comment type="similarity">
    <text evidence="6">Belongs to the ABC-4 integral membrane protein family.</text>
</comment>
<feature type="transmembrane region" description="Helical" evidence="7">
    <location>
        <begin position="423"/>
        <end position="442"/>
    </location>
</feature>
<evidence type="ECO:0000256" key="4">
    <source>
        <dbReference type="ARBA" id="ARBA00022989"/>
    </source>
</evidence>
<comment type="caution">
    <text evidence="9">The sequence shown here is derived from an EMBL/GenBank/DDBJ whole genome shotgun (WGS) entry which is preliminary data.</text>
</comment>
<dbReference type="GO" id="GO:0022857">
    <property type="term" value="F:transmembrane transporter activity"/>
    <property type="evidence" value="ECO:0007669"/>
    <property type="project" value="TreeGrafter"/>
</dbReference>
<evidence type="ECO:0000256" key="1">
    <source>
        <dbReference type="ARBA" id="ARBA00004651"/>
    </source>
</evidence>
<feature type="domain" description="ABC3 transporter permease C-terminal" evidence="8">
    <location>
        <begin position="748"/>
        <end position="866"/>
    </location>
</feature>
<evidence type="ECO:0000256" key="5">
    <source>
        <dbReference type="ARBA" id="ARBA00023136"/>
    </source>
</evidence>
<feature type="transmembrane region" description="Helical" evidence="7">
    <location>
        <begin position="329"/>
        <end position="352"/>
    </location>
</feature>
<keyword evidence="3 7" id="KW-0812">Transmembrane</keyword>
<dbReference type="InterPro" id="IPR050250">
    <property type="entry name" value="Macrolide_Exporter_MacB"/>
</dbReference>
<keyword evidence="2" id="KW-1003">Cell membrane</keyword>
<sequence>MWSVTMQLMKRNLTMLIPAGIAILVGSMFISCTFLFSNTLNYSLRKQVSANFGEANYGVIQKDSSANDSGALSTVADFRLNELKNLKGVEGVRTDVSTPLEINAKLGREGLKHASSVAIASANPSSMVPLQLTSGVWPKVSGQIAIADSVAKQLKLSIGSTVSASTSAETSLYGTSGSLSNMKVVGITRDDAGAFSYYRGACVLSESDISTVQGISTGFDDLYTSEIFLKIHPSAGTAESQVINNVKSVLPQGFAVQSKQALQDQQIKQLGDGGTNIITTFVLVFGILAMFVASLVIGNTFQVMVAQRRRTLALLRTIGAKKGQLYRSVLLESLVLGFAGSVLGVVCAIGLMSMLGLAGAKLGGLSFALIPSWQVVIIPIVFALIATTIASMSSARMATKVTPLEALQPLEASENKRSNKTRIIFGLLLLLAGVALSCFAIYRTYASTHGSQISDNDSETLVLVAIAGVIFCFISMLLTSRIWIPAVLRAVGAIISHIGAASTLASANIQKNPRRVAATGSALLIGVTLVSCLGIGAASAKATMGTVLDSHYSVDIQAVGQSLDTSALHKVEKAEGVGKAELVSSATATIASGKYKSASIDIYGVNPSTITDVMHGMINAQELDNGNLILSSTSAKSDATLAKQRSLPISSGNSSSREIPLKLGEYRGIDSTHGLYGVVSEHTFDSMKLNHVSNQIWVKSDGTASTANLVDNVKNALSSYASVNVIGSIAERALWEKMVNSVLMILVALLAVAVVIALIGVTNTLSLSVIERQKESATLRAIGMTKAQLRRSLAVEAILISLGSGVSGIIAGTLFGWLGSYVVFASFGTVAFPFDWRMACTIVIIALAAALLSSIIPARRATKVSPVSALAEA</sequence>
<evidence type="ECO:0000313" key="10">
    <source>
        <dbReference type="Proteomes" id="UP000216451"/>
    </source>
</evidence>
<evidence type="ECO:0000256" key="2">
    <source>
        <dbReference type="ARBA" id="ARBA00022475"/>
    </source>
</evidence>
<evidence type="ECO:0000256" key="3">
    <source>
        <dbReference type="ARBA" id="ARBA00022692"/>
    </source>
</evidence>
<feature type="transmembrane region" description="Helical" evidence="7">
    <location>
        <begin position="742"/>
        <end position="761"/>
    </location>
</feature>
<feature type="transmembrane region" description="Helical" evidence="7">
    <location>
        <begin position="372"/>
        <end position="390"/>
    </location>
</feature>
<feature type="transmembrane region" description="Helical" evidence="7">
    <location>
        <begin position="12"/>
        <end position="36"/>
    </location>
</feature>
<dbReference type="Pfam" id="PF02687">
    <property type="entry name" value="FtsX"/>
    <property type="match status" value="2"/>
</dbReference>
<proteinExistence type="inferred from homology"/>
<dbReference type="RefSeq" id="WP_094693237.1">
    <property type="nucleotide sequence ID" value="NZ_JBDNSG010000001.1"/>
</dbReference>
<feature type="transmembrane region" description="Helical" evidence="7">
    <location>
        <begin position="836"/>
        <end position="856"/>
    </location>
</feature>
<dbReference type="PANTHER" id="PTHR30572:SF4">
    <property type="entry name" value="ABC TRANSPORTER PERMEASE YTRF"/>
    <property type="match status" value="1"/>
</dbReference>
<evidence type="ECO:0000256" key="7">
    <source>
        <dbReference type="SAM" id="Phobius"/>
    </source>
</evidence>
<dbReference type="AlphaFoldDB" id="A0A261G626"/>